<dbReference type="AlphaFoldDB" id="A0A9K3I3W9"/>
<protein>
    <submittedName>
        <fullName evidence="1">Uncharacterized protein</fullName>
    </submittedName>
</protein>
<keyword evidence="2" id="KW-1185">Reference proteome</keyword>
<name>A0A9K3I3W9_HELAN</name>
<reference evidence="1" key="1">
    <citation type="journal article" date="2017" name="Nature">
        <title>The sunflower genome provides insights into oil metabolism, flowering and Asterid evolution.</title>
        <authorList>
            <person name="Badouin H."/>
            <person name="Gouzy J."/>
            <person name="Grassa C.J."/>
            <person name="Murat F."/>
            <person name="Staton S.E."/>
            <person name="Cottret L."/>
            <person name="Lelandais-Briere C."/>
            <person name="Owens G.L."/>
            <person name="Carrere S."/>
            <person name="Mayjonade B."/>
            <person name="Legrand L."/>
            <person name="Gill N."/>
            <person name="Kane N.C."/>
            <person name="Bowers J.E."/>
            <person name="Hubner S."/>
            <person name="Bellec A."/>
            <person name="Berard A."/>
            <person name="Berges H."/>
            <person name="Blanchet N."/>
            <person name="Boniface M.C."/>
            <person name="Brunel D."/>
            <person name="Catrice O."/>
            <person name="Chaidir N."/>
            <person name="Claudel C."/>
            <person name="Donnadieu C."/>
            <person name="Faraut T."/>
            <person name="Fievet G."/>
            <person name="Helmstetter N."/>
            <person name="King M."/>
            <person name="Knapp S.J."/>
            <person name="Lai Z."/>
            <person name="Le Paslier M.C."/>
            <person name="Lippi Y."/>
            <person name="Lorenzon L."/>
            <person name="Mandel J.R."/>
            <person name="Marage G."/>
            <person name="Marchand G."/>
            <person name="Marquand E."/>
            <person name="Bret-Mestries E."/>
            <person name="Morien E."/>
            <person name="Nambeesan S."/>
            <person name="Nguyen T."/>
            <person name="Pegot-Espagnet P."/>
            <person name="Pouilly N."/>
            <person name="Raftis F."/>
            <person name="Sallet E."/>
            <person name="Schiex T."/>
            <person name="Thomas J."/>
            <person name="Vandecasteele C."/>
            <person name="Vares D."/>
            <person name="Vear F."/>
            <person name="Vautrin S."/>
            <person name="Crespi M."/>
            <person name="Mangin B."/>
            <person name="Burke J.M."/>
            <person name="Salse J."/>
            <person name="Munos S."/>
            <person name="Vincourt P."/>
            <person name="Rieseberg L.H."/>
            <person name="Langlade N.B."/>
        </authorList>
    </citation>
    <scope>NUCLEOTIDE SEQUENCE</scope>
    <source>
        <tissue evidence="1">Leaves</tissue>
    </source>
</reference>
<evidence type="ECO:0000313" key="2">
    <source>
        <dbReference type="Proteomes" id="UP000215914"/>
    </source>
</evidence>
<proteinExistence type="predicted"/>
<gene>
    <name evidence="1" type="ORF">HanXRQr2_Chr09g0372641</name>
</gene>
<sequence>MLHPLLQYTCISEFRLLHQNFCIFGFFGNAEPACPAYMIRNQTQFRREIRKGIVGKE</sequence>
<evidence type="ECO:0000313" key="1">
    <source>
        <dbReference type="EMBL" id="KAF5789555.1"/>
    </source>
</evidence>
<dbReference type="Gramene" id="mRNA:HanXRQr2_Chr09g0372641">
    <property type="protein sequence ID" value="mRNA:HanXRQr2_Chr09g0372641"/>
    <property type="gene ID" value="HanXRQr2_Chr09g0372641"/>
</dbReference>
<comment type="caution">
    <text evidence="1">The sequence shown here is derived from an EMBL/GenBank/DDBJ whole genome shotgun (WGS) entry which is preliminary data.</text>
</comment>
<accession>A0A9K3I3W9</accession>
<dbReference type="Proteomes" id="UP000215914">
    <property type="component" value="Unassembled WGS sequence"/>
</dbReference>
<reference evidence="1" key="2">
    <citation type="submission" date="2020-06" db="EMBL/GenBank/DDBJ databases">
        <title>Helianthus annuus Genome sequencing and assembly Release 2.</title>
        <authorList>
            <person name="Gouzy J."/>
            <person name="Langlade N."/>
            <person name="Munos S."/>
        </authorList>
    </citation>
    <scope>NUCLEOTIDE SEQUENCE</scope>
    <source>
        <tissue evidence="1">Leaves</tissue>
    </source>
</reference>
<dbReference type="EMBL" id="MNCJ02000324">
    <property type="protein sequence ID" value="KAF5789555.1"/>
    <property type="molecule type" value="Genomic_DNA"/>
</dbReference>
<organism evidence="1 2">
    <name type="scientific">Helianthus annuus</name>
    <name type="common">Common sunflower</name>
    <dbReference type="NCBI Taxonomy" id="4232"/>
    <lineage>
        <taxon>Eukaryota</taxon>
        <taxon>Viridiplantae</taxon>
        <taxon>Streptophyta</taxon>
        <taxon>Embryophyta</taxon>
        <taxon>Tracheophyta</taxon>
        <taxon>Spermatophyta</taxon>
        <taxon>Magnoliopsida</taxon>
        <taxon>eudicotyledons</taxon>
        <taxon>Gunneridae</taxon>
        <taxon>Pentapetalae</taxon>
        <taxon>asterids</taxon>
        <taxon>campanulids</taxon>
        <taxon>Asterales</taxon>
        <taxon>Asteraceae</taxon>
        <taxon>Asteroideae</taxon>
        <taxon>Heliantheae alliance</taxon>
        <taxon>Heliantheae</taxon>
        <taxon>Helianthus</taxon>
    </lineage>
</organism>